<name>A0A8W8LUB5_MAGGI</name>
<protein>
    <recommendedName>
        <fullName evidence="5">WSC domain-containing protein</fullName>
    </recommendedName>
</protein>
<evidence type="ECO:0008006" key="5">
    <source>
        <dbReference type="Google" id="ProtNLM"/>
    </source>
</evidence>
<evidence type="ECO:0000313" key="3">
    <source>
        <dbReference type="EnsemblMetazoa" id="G30115.1:cds"/>
    </source>
</evidence>
<dbReference type="Proteomes" id="UP000005408">
    <property type="component" value="Unassembled WGS sequence"/>
</dbReference>
<keyword evidence="4" id="KW-1185">Reference proteome</keyword>
<evidence type="ECO:0000256" key="2">
    <source>
        <dbReference type="SAM" id="Phobius"/>
    </source>
</evidence>
<feature type="transmembrane region" description="Helical" evidence="2">
    <location>
        <begin position="287"/>
        <end position="308"/>
    </location>
</feature>
<keyword evidence="2" id="KW-0812">Transmembrane</keyword>
<proteinExistence type="predicted"/>
<reference evidence="3" key="1">
    <citation type="submission" date="2022-08" db="UniProtKB">
        <authorList>
            <consortium name="EnsemblMetazoa"/>
        </authorList>
    </citation>
    <scope>IDENTIFICATION</scope>
    <source>
        <strain evidence="3">05x7-T-G4-1.051#20</strain>
    </source>
</reference>
<keyword evidence="2" id="KW-0472">Membrane</keyword>
<feature type="region of interest" description="Disordered" evidence="1">
    <location>
        <begin position="420"/>
        <end position="450"/>
    </location>
</feature>
<evidence type="ECO:0000256" key="1">
    <source>
        <dbReference type="SAM" id="MobiDB-lite"/>
    </source>
</evidence>
<evidence type="ECO:0000313" key="4">
    <source>
        <dbReference type="Proteomes" id="UP000005408"/>
    </source>
</evidence>
<sequence>MDNTFSIHHLLSLRFFVLSAVWLDVYSWSWYQAQSFCRLNGSTIVATSRENEPFWTKYYKRRSHWIAVLGCSSEINSKNTSFIFDGSKIPSAGLCQELCSDQLEPDRIFWFALQKNECVCFNDNLKNMQRSFYNCKDDCVKDINEKSDYVECGGQSGLSIFLSKHISVENLAHDLCLKSPSFYKQKDFDEINSQHPAKTMVVLKRQIYWSYDREGLNLTCFEKRNLVESCQQCRVGEGCQFLDCNEKRGVIVCKNGVVIPDVHSAQKPATKKKTSHSMSHGAIKKTVGIVVSFLVICLLLIAGIFYMCRKKKLMKREFEGTSPSEGGKRRKIISGIDGNQTKNNVSVLNMPKECLYELANNEKVQAETSSNQETDDFYHHLGDHIPKINIKDDTYMVAGYKTSDENNVFFGRVEDPYDHLRGTDRTNQEDNTYDHAPNVGESDYSSCNINEGRKNSRSKIEGSIYDHLESMEGDICRMRFDFEK</sequence>
<dbReference type="AlphaFoldDB" id="A0A8W8LUB5"/>
<keyword evidence="2" id="KW-1133">Transmembrane helix</keyword>
<accession>A0A8W8LUB5</accession>
<organism evidence="3 4">
    <name type="scientific">Magallana gigas</name>
    <name type="common">Pacific oyster</name>
    <name type="synonym">Crassostrea gigas</name>
    <dbReference type="NCBI Taxonomy" id="29159"/>
    <lineage>
        <taxon>Eukaryota</taxon>
        <taxon>Metazoa</taxon>
        <taxon>Spiralia</taxon>
        <taxon>Lophotrochozoa</taxon>
        <taxon>Mollusca</taxon>
        <taxon>Bivalvia</taxon>
        <taxon>Autobranchia</taxon>
        <taxon>Pteriomorphia</taxon>
        <taxon>Ostreida</taxon>
        <taxon>Ostreoidea</taxon>
        <taxon>Ostreidae</taxon>
        <taxon>Magallana</taxon>
    </lineage>
</organism>
<dbReference type="EnsemblMetazoa" id="G30115.1">
    <property type="protein sequence ID" value="G30115.1:cds"/>
    <property type="gene ID" value="G30115"/>
</dbReference>